<comment type="caution">
    <text evidence="1">The sequence shown here is derived from an EMBL/GenBank/DDBJ whole genome shotgun (WGS) entry which is preliminary data.</text>
</comment>
<name>A0ACA9R8N8_9GLOM</name>
<evidence type="ECO:0000313" key="1">
    <source>
        <dbReference type="EMBL" id="CAG8780718.1"/>
    </source>
</evidence>
<dbReference type="EMBL" id="CAJVQC010045087">
    <property type="protein sequence ID" value="CAG8780718.1"/>
    <property type="molecule type" value="Genomic_DNA"/>
</dbReference>
<keyword evidence="2" id="KW-1185">Reference proteome</keyword>
<sequence>LNESSLLHDGQELAIGLRESSPLFYCRGLAVDLYEVKLNESSLVPIVENSRDASTSLHLCPMVGDFLLVTISPYPCADEDSLLVLLSEDSLSATLVSMVKDLLSVSLSEDLSSSYSCVMVKDSLLVLLSDDSLRPRPCVIVEDLLSFSL</sequence>
<organism evidence="1 2">
    <name type="scientific">Racocetra persica</name>
    <dbReference type="NCBI Taxonomy" id="160502"/>
    <lineage>
        <taxon>Eukaryota</taxon>
        <taxon>Fungi</taxon>
        <taxon>Fungi incertae sedis</taxon>
        <taxon>Mucoromycota</taxon>
        <taxon>Glomeromycotina</taxon>
        <taxon>Glomeromycetes</taxon>
        <taxon>Diversisporales</taxon>
        <taxon>Gigasporaceae</taxon>
        <taxon>Racocetra</taxon>
    </lineage>
</organism>
<feature type="non-terminal residue" evidence="1">
    <location>
        <position position="1"/>
    </location>
</feature>
<dbReference type="Proteomes" id="UP000789920">
    <property type="component" value="Unassembled WGS sequence"/>
</dbReference>
<reference evidence="1" key="1">
    <citation type="submission" date="2021-06" db="EMBL/GenBank/DDBJ databases">
        <authorList>
            <person name="Kallberg Y."/>
            <person name="Tangrot J."/>
            <person name="Rosling A."/>
        </authorList>
    </citation>
    <scope>NUCLEOTIDE SEQUENCE</scope>
    <source>
        <strain evidence="1">MA461A</strain>
    </source>
</reference>
<evidence type="ECO:0000313" key="2">
    <source>
        <dbReference type="Proteomes" id="UP000789920"/>
    </source>
</evidence>
<protein>
    <submittedName>
        <fullName evidence="1">32548_t:CDS:1</fullName>
    </submittedName>
</protein>
<feature type="non-terminal residue" evidence="1">
    <location>
        <position position="149"/>
    </location>
</feature>
<proteinExistence type="predicted"/>
<accession>A0ACA9R8N8</accession>
<gene>
    <name evidence="1" type="ORF">RPERSI_LOCUS17537</name>
</gene>